<evidence type="ECO:0000256" key="1">
    <source>
        <dbReference type="SAM" id="Phobius"/>
    </source>
</evidence>
<feature type="transmembrane region" description="Helical" evidence="1">
    <location>
        <begin position="73"/>
        <end position="94"/>
    </location>
</feature>
<dbReference type="InterPro" id="IPR036890">
    <property type="entry name" value="HATPase_C_sf"/>
</dbReference>
<comment type="caution">
    <text evidence="3">The sequence shown here is derived from an EMBL/GenBank/DDBJ whole genome shotgun (WGS) entry which is preliminary data.</text>
</comment>
<sequence length="377" mass="42101">MAATLPPRPANLNGEPVVWSKGPPPKVLGVSISGLPGWREKLFWRLQICGWSVAAVLSTFFVALGPFHIEHALLLALTRNVFGFTATLGMRCVFRALRRRSSSVWIWALVVLPLSALASFFDGLMMLFVARQLGVDFASVSLGRLVAASTFMRWVLYLLWSILYFGINYWIEVQHEQLRIARRDAENRTNELRLLRAQVNPHFLFNALTSIQAVAGDRQRAEPLIQAFGDYLRFSLEGRRDMLPLGVELEALENYLQVEKVRFDSRLEYVIDASPAARKVSVPIALVQPLVENAMKFAQKSGIWPLRVAIRASLEGDRLHVTVANTGYWVEFDESSSTGIGLDNLRRRLNLLFGAEAELDVAAVGDQVIASVIVPAS</sequence>
<keyword evidence="1" id="KW-1133">Transmembrane helix</keyword>
<keyword evidence="3" id="KW-0808">Transferase</keyword>
<dbReference type="STRING" id="690879.TSACC_2293"/>
<proteinExistence type="predicted"/>
<dbReference type="OrthoDB" id="2514702at2"/>
<dbReference type="PANTHER" id="PTHR34220:SF9">
    <property type="entry name" value="SIGNAL TRANSDUCTION HISTIDINE KINASE INTERNAL REGION DOMAIN-CONTAINING PROTEIN"/>
    <property type="match status" value="1"/>
</dbReference>
<dbReference type="EMBL" id="BDCO01000002">
    <property type="protein sequence ID" value="GAT31899.1"/>
    <property type="molecule type" value="Genomic_DNA"/>
</dbReference>
<feature type="transmembrane region" description="Helical" evidence="1">
    <location>
        <begin position="106"/>
        <end position="131"/>
    </location>
</feature>
<keyword evidence="3" id="KW-0418">Kinase</keyword>
<keyword evidence="1" id="KW-0472">Membrane</keyword>
<dbReference type="InterPro" id="IPR010559">
    <property type="entry name" value="Sig_transdc_His_kin_internal"/>
</dbReference>
<evidence type="ECO:0000313" key="4">
    <source>
        <dbReference type="Proteomes" id="UP000076023"/>
    </source>
</evidence>
<feature type="domain" description="Signal transduction histidine kinase internal region" evidence="2">
    <location>
        <begin position="191"/>
        <end position="267"/>
    </location>
</feature>
<dbReference type="GO" id="GO:0016020">
    <property type="term" value="C:membrane"/>
    <property type="evidence" value="ECO:0007669"/>
    <property type="project" value="InterPro"/>
</dbReference>
<dbReference type="AlphaFoldDB" id="A0A146G208"/>
<dbReference type="FunCoup" id="A0A146G208">
    <property type="interactions" value="108"/>
</dbReference>
<dbReference type="SUPFAM" id="SSF55874">
    <property type="entry name" value="ATPase domain of HSP90 chaperone/DNA topoisomerase II/histidine kinase"/>
    <property type="match status" value="1"/>
</dbReference>
<dbReference type="RefSeq" id="WP_075077770.1">
    <property type="nucleotide sequence ID" value="NZ_BDCO01000002.1"/>
</dbReference>
<evidence type="ECO:0000259" key="2">
    <source>
        <dbReference type="Pfam" id="PF06580"/>
    </source>
</evidence>
<reference evidence="4" key="1">
    <citation type="journal article" date="2017" name="Genome Announc.">
        <title>Draft Genome Sequence of Terrimicrobium sacchariphilum NM-5T, a Facultative Anaerobic Soil Bacterium of the Class Spartobacteria.</title>
        <authorList>
            <person name="Qiu Y.L."/>
            <person name="Tourlousse D.M."/>
            <person name="Matsuura N."/>
            <person name="Ohashi A."/>
            <person name="Sekiguchi Y."/>
        </authorList>
    </citation>
    <scope>NUCLEOTIDE SEQUENCE [LARGE SCALE GENOMIC DNA]</scope>
    <source>
        <strain evidence="4">NM-5</strain>
    </source>
</reference>
<evidence type="ECO:0000313" key="3">
    <source>
        <dbReference type="EMBL" id="GAT31899.1"/>
    </source>
</evidence>
<gene>
    <name evidence="3" type="ORF">TSACC_2293</name>
</gene>
<dbReference type="PANTHER" id="PTHR34220">
    <property type="entry name" value="SENSOR HISTIDINE KINASE YPDA"/>
    <property type="match status" value="1"/>
</dbReference>
<protein>
    <submittedName>
        <fullName evidence="3">Histidine kinase</fullName>
    </submittedName>
</protein>
<dbReference type="InParanoid" id="A0A146G208"/>
<accession>A0A146G208</accession>
<name>A0A146G208_TERSA</name>
<dbReference type="Proteomes" id="UP000076023">
    <property type="component" value="Unassembled WGS sequence"/>
</dbReference>
<feature type="transmembrane region" description="Helical" evidence="1">
    <location>
        <begin position="151"/>
        <end position="171"/>
    </location>
</feature>
<dbReference type="GO" id="GO:0000155">
    <property type="term" value="F:phosphorelay sensor kinase activity"/>
    <property type="evidence" value="ECO:0007669"/>
    <property type="project" value="InterPro"/>
</dbReference>
<dbReference type="Gene3D" id="3.30.565.10">
    <property type="entry name" value="Histidine kinase-like ATPase, C-terminal domain"/>
    <property type="match status" value="1"/>
</dbReference>
<feature type="transmembrane region" description="Helical" evidence="1">
    <location>
        <begin position="48"/>
        <end position="67"/>
    </location>
</feature>
<organism evidence="3 4">
    <name type="scientific">Terrimicrobium sacchariphilum</name>
    <dbReference type="NCBI Taxonomy" id="690879"/>
    <lineage>
        <taxon>Bacteria</taxon>
        <taxon>Pseudomonadati</taxon>
        <taxon>Verrucomicrobiota</taxon>
        <taxon>Terrimicrobiia</taxon>
        <taxon>Terrimicrobiales</taxon>
        <taxon>Terrimicrobiaceae</taxon>
        <taxon>Terrimicrobium</taxon>
    </lineage>
</organism>
<keyword evidence="4" id="KW-1185">Reference proteome</keyword>
<dbReference type="Pfam" id="PF06580">
    <property type="entry name" value="His_kinase"/>
    <property type="match status" value="1"/>
</dbReference>
<dbReference type="InterPro" id="IPR050640">
    <property type="entry name" value="Bact_2-comp_sensor_kinase"/>
</dbReference>
<keyword evidence="1" id="KW-0812">Transmembrane</keyword>